<evidence type="ECO:0000256" key="2">
    <source>
        <dbReference type="ARBA" id="ARBA00022448"/>
    </source>
</evidence>
<comment type="subcellular location">
    <subcellularLocation>
        <location evidence="1">Cell membrane</location>
        <topology evidence="1">Multi-pass membrane protein</topology>
    </subcellularLocation>
    <subcellularLocation>
        <location evidence="9">Membrane</location>
        <topology evidence="9">Multi-pass membrane protein</topology>
    </subcellularLocation>
</comment>
<evidence type="ECO:0000256" key="6">
    <source>
        <dbReference type="ARBA" id="ARBA00022989"/>
    </source>
</evidence>
<dbReference type="InterPro" id="IPR028055">
    <property type="entry name" value="YidC/Oxa/ALB_C"/>
</dbReference>
<dbReference type="PANTHER" id="PTHR12428:SF65">
    <property type="entry name" value="CYTOCHROME C OXIDASE ASSEMBLY PROTEIN COX18, MITOCHONDRIAL"/>
    <property type="match status" value="1"/>
</dbReference>
<name>A0ABV1HNA2_9FIRM</name>
<feature type="transmembrane region" description="Helical" evidence="11">
    <location>
        <begin position="117"/>
        <end position="138"/>
    </location>
</feature>
<reference evidence="13 14" key="1">
    <citation type="submission" date="2024-03" db="EMBL/GenBank/DDBJ databases">
        <title>Human intestinal bacterial collection.</title>
        <authorList>
            <person name="Pauvert C."/>
            <person name="Hitch T.C.A."/>
            <person name="Clavel T."/>
        </authorList>
    </citation>
    <scope>NUCLEOTIDE SEQUENCE [LARGE SCALE GENOMIC DNA]</scope>
    <source>
        <strain evidence="13 14">CLA-AP-H27</strain>
    </source>
</reference>
<dbReference type="Proteomes" id="UP001437460">
    <property type="component" value="Unassembled WGS sequence"/>
</dbReference>
<protein>
    <submittedName>
        <fullName evidence="13">YidC/Oxa1 family membrane protein insertase</fullName>
    </submittedName>
</protein>
<comment type="similarity">
    <text evidence="9">Belongs to the OXA1/ALB3/YidC family.</text>
</comment>
<keyword evidence="14" id="KW-1185">Reference proteome</keyword>
<evidence type="ECO:0000256" key="9">
    <source>
        <dbReference type="RuleBase" id="RU003945"/>
    </source>
</evidence>
<keyword evidence="2" id="KW-0813">Transport</keyword>
<comment type="caution">
    <text evidence="13">The sequence shown here is derived from an EMBL/GenBank/DDBJ whole genome shotgun (WGS) entry which is preliminary data.</text>
</comment>
<evidence type="ECO:0000256" key="7">
    <source>
        <dbReference type="ARBA" id="ARBA00023136"/>
    </source>
</evidence>
<evidence type="ECO:0000256" key="8">
    <source>
        <dbReference type="ARBA" id="ARBA00023186"/>
    </source>
</evidence>
<keyword evidence="7 11" id="KW-0472">Membrane</keyword>
<gene>
    <name evidence="13" type="ORF">WMO41_11590</name>
</gene>
<evidence type="ECO:0000256" key="4">
    <source>
        <dbReference type="ARBA" id="ARBA00022692"/>
    </source>
</evidence>
<feature type="transmembrane region" description="Helical" evidence="11">
    <location>
        <begin position="300"/>
        <end position="323"/>
    </location>
</feature>
<evidence type="ECO:0000313" key="14">
    <source>
        <dbReference type="Proteomes" id="UP001437460"/>
    </source>
</evidence>
<evidence type="ECO:0000256" key="3">
    <source>
        <dbReference type="ARBA" id="ARBA00022475"/>
    </source>
</evidence>
<keyword evidence="6 11" id="KW-1133">Transmembrane helix</keyword>
<dbReference type="InterPro" id="IPR001708">
    <property type="entry name" value="YidC/ALB3/OXA1/COX18"/>
</dbReference>
<keyword evidence="5" id="KW-0653">Protein transport</keyword>
<evidence type="ECO:0000256" key="10">
    <source>
        <dbReference type="SAM" id="MobiDB-lite"/>
    </source>
</evidence>
<accession>A0ABV1HNA2</accession>
<feature type="compositionally biased region" description="Basic and acidic residues" evidence="10">
    <location>
        <begin position="384"/>
        <end position="402"/>
    </location>
</feature>
<feature type="region of interest" description="Disordered" evidence="10">
    <location>
        <begin position="378"/>
        <end position="435"/>
    </location>
</feature>
<dbReference type="EMBL" id="JBBMFJ010000025">
    <property type="protein sequence ID" value="MEQ2563795.1"/>
    <property type="molecule type" value="Genomic_DNA"/>
</dbReference>
<evidence type="ECO:0000313" key="13">
    <source>
        <dbReference type="EMBL" id="MEQ2563795.1"/>
    </source>
</evidence>
<dbReference type="CDD" id="cd20070">
    <property type="entry name" value="5TM_YidC_Alb3"/>
    <property type="match status" value="1"/>
</dbReference>
<feature type="transmembrane region" description="Helical" evidence="11">
    <location>
        <begin position="12"/>
        <end position="31"/>
    </location>
</feature>
<keyword evidence="4 9" id="KW-0812">Transmembrane</keyword>
<dbReference type="PANTHER" id="PTHR12428">
    <property type="entry name" value="OXA1"/>
    <property type="match status" value="1"/>
</dbReference>
<feature type="domain" description="Membrane insertase YidC/Oxa/ALB C-terminal" evidence="12">
    <location>
        <begin position="41"/>
        <end position="336"/>
    </location>
</feature>
<keyword evidence="8" id="KW-0143">Chaperone</keyword>
<feature type="transmembrane region" description="Helical" evidence="11">
    <location>
        <begin position="37"/>
        <end position="60"/>
    </location>
</feature>
<feature type="transmembrane region" description="Helical" evidence="11">
    <location>
        <begin position="258"/>
        <end position="279"/>
    </location>
</feature>
<dbReference type="RefSeq" id="WP_349229879.1">
    <property type="nucleotide sequence ID" value="NZ_JBBMFJ010000025.1"/>
</dbReference>
<evidence type="ECO:0000259" key="12">
    <source>
        <dbReference type="Pfam" id="PF02096"/>
    </source>
</evidence>
<dbReference type="NCBIfam" id="TIGR03592">
    <property type="entry name" value="yidC_oxa1_cterm"/>
    <property type="match status" value="1"/>
</dbReference>
<keyword evidence="3" id="KW-1003">Cell membrane</keyword>
<dbReference type="InterPro" id="IPR047196">
    <property type="entry name" value="YidC_ALB_C"/>
</dbReference>
<dbReference type="Pfam" id="PF02096">
    <property type="entry name" value="60KD_IMP"/>
    <property type="match status" value="1"/>
</dbReference>
<evidence type="ECO:0000256" key="1">
    <source>
        <dbReference type="ARBA" id="ARBA00004651"/>
    </source>
</evidence>
<proteinExistence type="inferred from homology"/>
<organism evidence="13 14">
    <name type="scientific">Ventrimonas faecis</name>
    <dbReference type="NCBI Taxonomy" id="3133170"/>
    <lineage>
        <taxon>Bacteria</taxon>
        <taxon>Bacillati</taxon>
        <taxon>Bacillota</taxon>
        <taxon>Clostridia</taxon>
        <taxon>Lachnospirales</taxon>
        <taxon>Lachnospiraceae</taxon>
        <taxon>Ventrimonas</taxon>
    </lineage>
</organism>
<sequence>MDFLVLTKVHGAILGPISQILGWILNVLVTFTNSFGVLNIGLSIILFTLVVKLLMFPMTIKQQKASKLMAVMQPELQAIQAKYKGKKDNDSMMKMNVETKAVYEKYGTSMTGGCLQLVIQMPILFALYRVIYCIPAYVMPVKEHFMNVVYALTGTSSASALSEGAAANLLQFATDHNISLTGINPIGDLTGVSGEALANKMVDILYKLNPAQWGDLASAFPNAADVISNNAATIERMNTFLGINLASNPFNGSFVPNLAWLIPILAGLTQYASTKLMMATQPKKNNEEDMGSQMMQSMNVTMPLMSVFFCFTFPAAIGIYWVASSTFQLLQQLVVNSYLNKVDMDELIRKNVEKANKKRAKKGLPPQKVNQNATASLKHMQAVQEREEAERAEKLEKSKKQVEASNSYYNKDAKPGSLASKANMVARYNEKHNNK</sequence>
<evidence type="ECO:0000256" key="5">
    <source>
        <dbReference type="ARBA" id="ARBA00022927"/>
    </source>
</evidence>
<evidence type="ECO:0000256" key="11">
    <source>
        <dbReference type="SAM" id="Phobius"/>
    </source>
</evidence>